<evidence type="ECO:0000313" key="2">
    <source>
        <dbReference type="EMBL" id="MFM0007496.1"/>
    </source>
</evidence>
<keyword evidence="1" id="KW-1133">Transmembrane helix</keyword>
<reference evidence="2 3" key="1">
    <citation type="journal article" date="2024" name="Chem. Sci.">
        <title>Discovery of megapolipeptins by genome mining of a Burkholderiales bacteria collection.</title>
        <authorList>
            <person name="Paulo B.S."/>
            <person name="Recchia M.J.J."/>
            <person name="Lee S."/>
            <person name="Fergusson C.H."/>
            <person name="Romanowski S.B."/>
            <person name="Hernandez A."/>
            <person name="Krull N."/>
            <person name="Liu D.Y."/>
            <person name="Cavanagh H."/>
            <person name="Bos A."/>
            <person name="Gray C.A."/>
            <person name="Murphy B.T."/>
            <person name="Linington R.G."/>
            <person name="Eustaquio A.S."/>
        </authorList>
    </citation>
    <scope>NUCLEOTIDE SEQUENCE [LARGE SCALE GENOMIC DNA]</scope>
    <source>
        <strain evidence="2 3">RL17-350-BIC-A</strain>
    </source>
</reference>
<evidence type="ECO:0000256" key="1">
    <source>
        <dbReference type="SAM" id="Phobius"/>
    </source>
</evidence>
<name>A0ABW9B5N8_9BURK</name>
<keyword evidence="1" id="KW-0812">Transmembrane</keyword>
<dbReference type="RefSeq" id="WP_408182154.1">
    <property type="nucleotide sequence ID" value="NZ_JAQQEZ010000061.1"/>
</dbReference>
<protein>
    <submittedName>
        <fullName evidence="2">Uncharacterized protein</fullName>
    </submittedName>
</protein>
<feature type="transmembrane region" description="Helical" evidence="1">
    <location>
        <begin position="19"/>
        <end position="38"/>
    </location>
</feature>
<dbReference type="Proteomes" id="UP001629230">
    <property type="component" value="Unassembled WGS sequence"/>
</dbReference>
<keyword evidence="1" id="KW-0472">Membrane</keyword>
<organism evidence="2 3">
    <name type="scientific">Paraburkholderia dipogonis</name>
    <dbReference type="NCBI Taxonomy" id="1211383"/>
    <lineage>
        <taxon>Bacteria</taxon>
        <taxon>Pseudomonadati</taxon>
        <taxon>Pseudomonadota</taxon>
        <taxon>Betaproteobacteria</taxon>
        <taxon>Burkholderiales</taxon>
        <taxon>Burkholderiaceae</taxon>
        <taxon>Paraburkholderia</taxon>
    </lineage>
</organism>
<sequence>METLKAIVAFLPQAATSPYAVICYVATLLAYVVVYIRVARLKLLLSKGEIIGAKSLAKIIQQEIGGGFATQTLPPVEYLRALIHRYVFIAFIATLLCGVAVFAIVFLEMPAPKITKTNDEKLAMVSSNSPRSYIENLFGPPARVTDVHFVKDDGTVTDETVPGEEIARYENEDFALELLYKNNVVASYSVLALKKDTPLVLSDGTDVGGSTFAQPGGTPSASNNSPRESYYGQLLPWNSILKSHRVLAYVSSFGFPYRDETPADDQGYLVPLVADEIVFKAASDASGTEDFLSKIDDAEFKSFVAHVKPNGYVMNYSTDSTASAGLIAHDFVAAMNDVE</sequence>
<proteinExistence type="predicted"/>
<gene>
    <name evidence="2" type="ORF">PQR57_41950</name>
</gene>
<keyword evidence="3" id="KW-1185">Reference proteome</keyword>
<evidence type="ECO:0000313" key="3">
    <source>
        <dbReference type="Proteomes" id="UP001629230"/>
    </source>
</evidence>
<feature type="transmembrane region" description="Helical" evidence="1">
    <location>
        <begin position="86"/>
        <end position="107"/>
    </location>
</feature>
<accession>A0ABW9B5N8</accession>
<dbReference type="EMBL" id="JAQQEZ010000061">
    <property type="protein sequence ID" value="MFM0007496.1"/>
    <property type="molecule type" value="Genomic_DNA"/>
</dbReference>
<comment type="caution">
    <text evidence="2">The sequence shown here is derived from an EMBL/GenBank/DDBJ whole genome shotgun (WGS) entry which is preliminary data.</text>
</comment>